<evidence type="ECO:0000313" key="2">
    <source>
        <dbReference type="EMBL" id="NYJ22186.1"/>
    </source>
</evidence>
<dbReference type="Proteomes" id="UP000578352">
    <property type="component" value="Unassembled WGS sequence"/>
</dbReference>
<accession>A0A853CMW4</accession>
<sequence length="200" mass="21399">MDELGDADPLGPEAAGAGAAEAENADAETADAEAVDRVRAALADAVRRLEEAGARDEALAVLVPRRRRFGIPREPVLRPAGRVWRLGVLLLARDGTLHATGQLVRATPPGRTQYVSVSAETRRAYRAAAERGHFRDGETVDFDAPDIELTVEGLRAATGPLLLRDGQALVRWSAASEQTVGFHDYLAERVDLLAHPPQGA</sequence>
<evidence type="ECO:0000313" key="3">
    <source>
        <dbReference type="Proteomes" id="UP000578352"/>
    </source>
</evidence>
<dbReference type="EMBL" id="JACCFL010000001">
    <property type="protein sequence ID" value="NYJ22186.1"/>
    <property type="molecule type" value="Genomic_DNA"/>
</dbReference>
<feature type="compositionally biased region" description="Low complexity" evidence="1">
    <location>
        <begin position="7"/>
        <end position="22"/>
    </location>
</feature>
<reference evidence="2 3" key="1">
    <citation type="submission" date="2020-07" db="EMBL/GenBank/DDBJ databases">
        <title>Sequencing the genomes of 1000 actinobacteria strains.</title>
        <authorList>
            <person name="Klenk H.-P."/>
        </authorList>
    </citation>
    <scope>NUCLEOTIDE SEQUENCE [LARGE SCALE GENOMIC DNA]</scope>
    <source>
        <strain evidence="2 3">DSM 15165</strain>
    </source>
</reference>
<name>A0A853CMW4_9MICO</name>
<evidence type="ECO:0000256" key="1">
    <source>
        <dbReference type="SAM" id="MobiDB-lite"/>
    </source>
</evidence>
<proteinExistence type="predicted"/>
<gene>
    <name evidence="2" type="ORF">HNR13_000473</name>
</gene>
<protein>
    <recommendedName>
        <fullName evidence="4">Glutaminase</fullName>
    </recommendedName>
</protein>
<organism evidence="2 3">
    <name type="scientific">Leifsonia shinshuensis</name>
    <dbReference type="NCBI Taxonomy" id="150026"/>
    <lineage>
        <taxon>Bacteria</taxon>
        <taxon>Bacillati</taxon>
        <taxon>Actinomycetota</taxon>
        <taxon>Actinomycetes</taxon>
        <taxon>Micrococcales</taxon>
        <taxon>Microbacteriaceae</taxon>
        <taxon>Leifsonia</taxon>
    </lineage>
</organism>
<comment type="caution">
    <text evidence="2">The sequence shown here is derived from an EMBL/GenBank/DDBJ whole genome shotgun (WGS) entry which is preliminary data.</text>
</comment>
<dbReference type="AlphaFoldDB" id="A0A853CMW4"/>
<feature type="region of interest" description="Disordered" evidence="1">
    <location>
        <begin position="1"/>
        <end position="31"/>
    </location>
</feature>
<evidence type="ECO:0008006" key="4">
    <source>
        <dbReference type="Google" id="ProtNLM"/>
    </source>
</evidence>
<dbReference type="RefSeq" id="WP_218881149.1">
    <property type="nucleotide sequence ID" value="NZ_BAABEH010000001.1"/>
</dbReference>